<sequence length="168" mass="19267">MTTEIRWLNDSEQELWRLLLAAIRKINRGMEETLMAGGEVSASEFSVLVSLSEAKDNQMRLRELCSSLDWDRSRTSHQVTRMERRGLVSKNKSLGDARGVVVTITEEGMARLRRAAPEHVESVRRLVFDHLQEDDVPSLLRFFQGVMDVDNLPGYKGFVPDERLPRQP</sequence>
<keyword evidence="1" id="KW-0805">Transcription regulation</keyword>
<dbReference type="EMBL" id="CP009246">
    <property type="protein sequence ID" value="APT86604.1"/>
    <property type="molecule type" value="Genomic_DNA"/>
</dbReference>
<evidence type="ECO:0000313" key="7">
    <source>
        <dbReference type="Proteomes" id="UP000185479"/>
    </source>
</evidence>
<dbReference type="GO" id="GO:0003700">
    <property type="term" value="F:DNA-binding transcription factor activity"/>
    <property type="evidence" value="ECO:0007669"/>
    <property type="project" value="InterPro"/>
</dbReference>
<dbReference type="InterPro" id="IPR036388">
    <property type="entry name" value="WH-like_DNA-bd_sf"/>
</dbReference>
<dbReference type="InterPro" id="IPR036390">
    <property type="entry name" value="WH_DNA-bd_sf"/>
</dbReference>
<keyword evidence="3" id="KW-0804">Transcription</keyword>
<keyword evidence="2" id="KW-0238">DNA-binding</keyword>
<dbReference type="Proteomes" id="UP000185479">
    <property type="component" value="Chromosome"/>
</dbReference>
<dbReference type="InterPro" id="IPR055166">
    <property type="entry name" value="Transc_reg_Sar_Rot_HTH"/>
</dbReference>
<dbReference type="STRING" id="28028.CFLV_05025"/>
<dbReference type="Gene3D" id="1.10.10.10">
    <property type="entry name" value="Winged helix-like DNA-binding domain superfamily/Winged helix DNA-binding domain"/>
    <property type="match status" value="1"/>
</dbReference>
<reference evidence="6 8" key="2">
    <citation type="submission" date="2019-06" db="EMBL/GenBank/DDBJ databases">
        <title>Whole genome shotgun sequence of Corynebacterium flavescens NBRC 14136.</title>
        <authorList>
            <person name="Hosoyama A."/>
            <person name="Uohara A."/>
            <person name="Ohji S."/>
            <person name="Ichikawa N."/>
        </authorList>
    </citation>
    <scope>NUCLEOTIDE SEQUENCE [LARGE SCALE GENOMIC DNA]</scope>
    <source>
        <strain evidence="6 8">NBRC 14136</strain>
    </source>
</reference>
<dbReference type="EMBL" id="BJNB01000001">
    <property type="protein sequence ID" value="GEB96634.1"/>
    <property type="molecule type" value="Genomic_DNA"/>
</dbReference>
<dbReference type="KEGG" id="cfc:CFLV_05025"/>
<keyword evidence="7" id="KW-1185">Reference proteome</keyword>
<accession>A0A1L7CL64</accession>
<dbReference type="PROSITE" id="PS50995">
    <property type="entry name" value="HTH_MARR_2"/>
    <property type="match status" value="1"/>
</dbReference>
<evidence type="ECO:0000313" key="6">
    <source>
        <dbReference type="EMBL" id="GEB96634.1"/>
    </source>
</evidence>
<dbReference type="GeneID" id="82880076"/>
<organism evidence="5 7">
    <name type="scientific">Corynebacterium flavescens</name>
    <dbReference type="NCBI Taxonomy" id="28028"/>
    <lineage>
        <taxon>Bacteria</taxon>
        <taxon>Bacillati</taxon>
        <taxon>Actinomycetota</taxon>
        <taxon>Actinomycetes</taxon>
        <taxon>Mycobacteriales</taxon>
        <taxon>Corynebacteriaceae</taxon>
        <taxon>Corynebacterium</taxon>
    </lineage>
</organism>
<evidence type="ECO:0000256" key="3">
    <source>
        <dbReference type="ARBA" id="ARBA00023163"/>
    </source>
</evidence>
<dbReference type="InterPro" id="IPR039422">
    <property type="entry name" value="MarR/SlyA-like"/>
</dbReference>
<dbReference type="PANTHER" id="PTHR33164:SF99">
    <property type="entry name" value="MARR FAMILY REGULATORY PROTEIN"/>
    <property type="match status" value="1"/>
</dbReference>
<dbReference type="GO" id="GO:0006950">
    <property type="term" value="P:response to stress"/>
    <property type="evidence" value="ECO:0007669"/>
    <property type="project" value="TreeGrafter"/>
</dbReference>
<dbReference type="SMART" id="SM00347">
    <property type="entry name" value="HTH_MARR"/>
    <property type="match status" value="1"/>
</dbReference>
<evidence type="ECO:0000313" key="5">
    <source>
        <dbReference type="EMBL" id="APT86604.1"/>
    </source>
</evidence>
<feature type="domain" description="HTH marR-type" evidence="4">
    <location>
        <begin position="12"/>
        <end position="148"/>
    </location>
</feature>
<dbReference type="SUPFAM" id="SSF46785">
    <property type="entry name" value="Winged helix' DNA-binding domain"/>
    <property type="match status" value="1"/>
</dbReference>
<evidence type="ECO:0000259" key="4">
    <source>
        <dbReference type="PROSITE" id="PS50995"/>
    </source>
</evidence>
<evidence type="ECO:0000256" key="1">
    <source>
        <dbReference type="ARBA" id="ARBA00023015"/>
    </source>
</evidence>
<dbReference type="AlphaFoldDB" id="A0A1L7CL64"/>
<dbReference type="OrthoDB" id="8635520at2"/>
<dbReference type="GO" id="GO:0003677">
    <property type="term" value="F:DNA binding"/>
    <property type="evidence" value="ECO:0007669"/>
    <property type="project" value="UniProtKB-KW"/>
</dbReference>
<evidence type="ECO:0000313" key="8">
    <source>
        <dbReference type="Proteomes" id="UP000315353"/>
    </source>
</evidence>
<reference evidence="5 7" key="1">
    <citation type="submission" date="2014-08" db="EMBL/GenBank/DDBJ databases">
        <title>Complete genome sequence of Corynebacterium flavescens OJ8(T)(=DSM 20296(T)), isolated from cheese.</title>
        <authorList>
            <person name="Ruckert C."/>
            <person name="Albersmeier A."/>
            <person name="Winkler A."/>
            <person name="Kalinowski J."/>
        </authorList>
    </citation>
    <scope>NUCLEOTIDE SEQUENCE [LARGE SCALE GENOMIC DNA]</scope>
    <source>
        <strain evidence="5 7">OJ8</strain>
    </source>
</reference>
<dbReference type="InterPro" id="IPR000835">
    <property type="entry name" value="HTH_MarR-typ"/>
</dbReference>
<name>A0A1L7CL64_CORFL</name>
<dbReference type="Proteomes" id="UP000315353">
    <property type="component" value="Unassembled WGS sequence"/>
</dbReference>
<proteinExistence type="predicted"/>
<dbReference type="RefSeq" id="WP_075729601.1">
    <property type="nucleotide sequence ID" value="NZ_BJNB01000001.1"/>
</dbReference>
<dbReference type="Pfam" id="PF22381">
    <property type="entry name" value="Staph_reg_Sar_Rot"/>
    <property type="match status" value="1"/>
</dbReference>
<evidence type="ECO:0000256" key="2">
    <source>
        <dbReference type="ARBA" id="ARBA00023125"/>
    </source>
</evidence>
<dbReference type="PANTHER" id="PTHR33164">
    <property type="entry name" value="TRANSCRIPTIONAL REGULATOR, MARR FAMILY"/>
    <property type="match status" value="1"/>
</dbReference>
<protein>
    <submittedName>
        <fullName evidence="5 6">Transcriptional regulator</fullName>
    </submittedName>
</protein>
<gene>
    <name evidence="6" type="ORF">CFL01nite_01290</name>
    <name evidence="5" type="ORF">CFLV_05025</name>
</gene>